<sequence length="165" mass="18840">MKKLDRGTISIRLQYWEYNLQSNKLANFFKARFAYFKLGDSSIDKSKEWLKEYIKNATKLRNSESNESMTHLYCSDNNTLSSVPPRESNVLSIVKKLTTLSNSNACTKLLFEKSQCGISNSFGWNFVFKKRNYNAAINEEKSNNENMVSVSANKVKGGNTLNKHG</sequence>
<gene>
    <name evidence="1" type="ORF">RFI_37135</name>
</gene>
<evidence type="ECO:0000313" key="1">
    <source>
        <dbReference type="EMBL" id="ETO00312.1"/>
    </source>
</evidence>
<keyword evidence="2" id="KW-1185">Reference proteome</keyword>
<organism evidence="1 2">
    <name type="scientific">Reticulomyxa filosa</name>
    <dbReference type="NCBI Taxonomy" id="46433"/>
    <lineage>
        <taxon>Eukaryota</taxon>
        <taxon>Sar</taxon>
        <taxon>Rhizaria</taxon>
        <taxon>Retaria</taxon>
        <taxon>Foraminifera</taxon>
        <taxon>Monothalamids</taxon>
        <taxon>Reticulomyxidae</taxon>
        <taxon>Reticulomyxa</taxon>
    </lineage>
</organism>
<dbReference type="Proteomes" id="UP000023152">
    <property type="component" value="Unassembled WGS sequence"/>
</dbReference>
<proteinExistence type="predicted"/>
<reference evidence="1 2" key="1">
    <citation type="journal article" date="2013" name="Curr. Biol.">
        <title>The Genome of the Foraminiferan Reticulomyxa filosa.</title>
        <authorList>
            <person name="Glockner G."/>
            <person name="Hulsmann N."/>
            <person name="Schleicher M."/>
            <person name="Noegel A.A."/>
            <person name="Eichinger L."/>
            <person name="Gallinger C."/>
            <person name="Pawlowski J."/>
            <person name="Sierra R."/>
            <person name="Euteneuer U."/>
            <person name="Pillet L."/>
            <person name="Moustafa A."/>
            <person name="Platzer M."/>
            <person name="Groth M."/>
            <person name="Szafranski K."/>
            <person name="Schliwa M."/>
        </authorList>
    </citation>
    <scope>NUCLEOTIDE SEQUENCE [LARGE SCALE GENOMIC DNA]</scope>
</reference>
<dbReference type="EMBL" id="ASPP01041375">
    <property type="protein sequence ID" value="ETO00312.1"/>
    <property type="molecule type" value="Genomic_DNA"/>
</dbReference>
<name>X6LGS2_RETFI</name>
<protein>
    <submittedName>
        <fullName evidence="1">Uncharacterized protein</fullName>
    </submittedName>
</protein>
<evidence type="ECO:0000313" key="2">
    <source>
        <dbReference type="Proteomes" id="UP000023152"/>
    </source>
</evidence>
<comment type="caution">
    <text evidence="1">The sequence shown here is derived from an EMBL/GenBank/DDBJ whole genome shotgun (WGS) entry which is preliminary data.</text>
</comment>
<dbReference type="AlphaFoldDB" id="X6LGS2"/>
<accession>X6LGS2</accession>